<proteinExistence type="predicted"/>
<sequence length="268" mass="27943">MQSTAPQPLEQTLSGKVAIVGGSSAGIGAAIARELSRRGAHVVINYPFPSEEPAAKAVQESLKGTGRSITVEADLSTLEGPQKLAEAAAAAFDGTIDILINNAGRSALCSITSASDAELAQTWDAVVNLNGRGTLLLTRAVLPFLARAGSRVVNVGSSTSRDPDPDMSVYAGSKGMVESFTRCWARELPRRHGCTVNTVAPGPVATAALLSAPPAFTDALREKAERVPVAARFAEPEEIAWTVAMLCEDKAGWLNGLYIPVSGGYNLL</sequence>
<keyword evidence="2" id="KW-1185">Reference proteome</keyword>
<evidence type="ECO:0000313" key="2">
    <source>
        <dbReference type="Proteomes" id="UP001165186"/>
    </source>
</evidence>
<reference evidence="1" key="1">
    <citation type="submission" date="2024-09" db="EMBL/GenBank/DDBJ databases">
        <title>Draft Genome Sequences of Neofusicoccum parvum.</title>
        <authorList>
            <person name="Ashida A."/>
            <person name="Camagna M."/>
            <person name="Tanaka A."/>
            <person name="Takemoto D."/>
        </authorList>
    </citation>
    <scope>NUCLEOTIDE SEQUENCE</scope>
    <source>
        <strain evidence="1">PPO83</strain>
    </source>
</reference>
<name>A0ACB5RQZ2_9PEZI</name>
<comment type="caution">
    <text evidence="1">The sequence shown here is derived from an EMBL/GenBank/DDBJ whole genome shotgun (WGS) entry which is preliminary data.</text>
</comment>
<accession>A0ACB5RQZ2</accession>
<gene>
    <name evidence="1" type="primary">g825</name>
    <name evidence="1" type="ORF">NpPPO83_00000825</name>
</gene>
<evidence type="ECO:0000313" key="1">
    <source>
        <dbReference type="EMBL" id="GME22926.1"/>
    </source>
</evidence>
<organism evidence="1 2">
    <name type="scientific">Neofusicoccum parvum</name>
    <dbReference type="NCBI Taxonomy" id="310453"/>
    <lineage>
        <taxon>Eukaryota</taxon>
        <taxon>Fungi</taxon>
        <taxon>Dikarya</taxon>
        <taxon>Ascomycota</taxon>
        <taxon>Pezizomycotina</taxon>
        <taxon>Dothideomycetes</taxon>
        <taxon>Dothideomycetes incertae sedis</taxon>
        <taxon>Botryosphaeriales</taxon>
        <taxon>Botryosphaeriaceae</taxon>
        <taxon>Neofusicoccum</taxon>
    </lineage>
</organism>
<protein>
    <submittedName>
        <fullName evidence="1">Short chain protein</fullName>
    </submittedName>
</protein>
<dbReference type="EMBL" id="BSXG01000004">
    <property type="protein sequence ID" value="GME22926.1"/>
    <property type="molecule type" value="Genomic_DNA"/>
</dbReference>
<dbReference type="Proteomes" id="UP001165186">
    <property type="component" value="Unassembled WGS sequence"/>
</dbReference>